<sequence length="288" mass="30940">MTHPSLESWRNAEGNESGESHDFDELEELFSQDDAQSRGSVVLLTGVERLALDSVSFSLADSCPSTYTISYDVTADDDAESGIAVTRTIRRPPSFGDLMDGDYASFRMDDCCLTCSVKHDLAMVMKDVGSADCVLVVLPIGVEGIAVAQYLAESAALDELPWNHVDVTVANAARLEGFEARGFDDQPLVLAGHDEDDVIVEPRSTGVVQARLVREAAHVLVLPGVDDASATLHAASLADTATHRAYKLLAALTDPEATIHPDAHRADLHALFGTYDARIEEGATRSNQ</sequence>
<dbReference type="AlphaFoldDB" id="A0AA43T4P5"/>
<comment type="caution">
    <text evidence="2">The sequence shown here is derived from an EMBL/GenBank/DDBJ whole genome shotgun (WGS) entry which is preliminary data.</text>
</comment>
<evidence type="ECO:0000256" key="1">
    <source>
        <dbReference type="SAM" id="MobiDB-lite"/>
    </source>
</evidence>
<dbReference type="Proteomes" id="UP001161916">
    <property type="component" value="Unassembled WGS sequence"/>
</dbReference>
<protein>
    <submittedName>
        <fullName evidence="2">Uncharacterized protein</fullName>
    </submittedName>
</protein>
<reference evidence="2" key="1">
    <citation type="submission" date="2022-09" db="EMBL/GenBank/DDBJ databases">
        <authorList>
            <person name="Orihara K."/>
        </authorList>
    </citation>
    <scope>NUCLEOTIDE SEQUENCE</scope>
    <source>
        <strain evidence="2">YIT 13062</strain>
    </source>
</reference>
<evidence type="ECO:0000313" key="2">
    <source>
        <dbReference type="EMBL" id="MDH7889803.1"/>
    </source>
</evidence>
<dbReference type="RefSeq" id="WP_281105710.1">
    <property type="nucleotide sequence ID" value="NZ_JAOPMH010000003.1"/>
</dbReference>
<proteinExistence type="predicted"/>
<evidence type="ECO:0000313" key="3">
    <source>
        <dbReference type="Proteomes" id="UP001161916"/>
    </source>
</evidence>
<gene>
    <name evidence="2" type="ORF">OB951_04185</name>
</gene>
<feature type="region of interest" description="Disordered" evidence="1">
    <location>
        <begin position="1"/>
        <end position="20"/>
    </location>
</feature>
<reference evidence="2" key="2">
    <citation type="journal article" date="2023" name="Gut Microbes">
        <title>Characterization of Bifidobacterium kashiwanohense that utilizes both milk- and plant-derived oligosaccharides.</title>
        <authorList>
            <person name="Orihara K."/>
            <person name="Yahagi K."/>
            <person name="Saito Y."/>
            <person name="Watanabe Y."/>
            <person name="Sasai T."/>
            <person name="Hara T."/>
            <person name="Tsukuda N."/>
            <person name="Oki K."/>
            <person name="Fujimoto J."/>
            <person name="Matsuki T."/>
        </authorList>
    </citation>
    <scope>NUCLEOTIDE SEQUENCE</scope>
    <source>
        <strain evidence="2">YIT 13062</strain>
    </source>
</reference>
<accession>A0AA43T4P5</accession>
<name>A0AA43T4P5_9BIFI</name>
<dbReference type="EMBL" id="JAOPMH010000003">
    <property type="protein sequence ID" value="MDH7889803.1"/>
    <property type="molecule type" value="Genomic_DNA"/>
</dbReference>
<organism evidence="2 3">
    <name type="scientific">Bifidobacterium catenulatum subsp. kashiwanohense</name>
    <dbReference type="NCBI Taxonomy" id="630129"/>
    <lineage>
        <taxon>Bacteria</taxon>
        <taxon>Bacillati</taxon>
        <taxon>Actinomycetota</taxon>
        <taxon>Actinomycetes</taxon>
        <taxon>Bifidobacteriales</taxon>
        <taxon>Bifidobacteriaceae</taxon>
        <taxon>Bifidobacterium</taxon>
    </lineage>
</organism>